<sequence length="435" mass="48221">MSIPLAELRARREAFKAKMQSDSVAVFAAGHEVTRSNDTEYPFRQDSDFYYLTGINEAEAVLVLIPGQADSDLLFTLPRDAEQEVWHGRRLGVDKAKQLSAVDACYPLPELNEKLLPLLSANSAVYWSATPGDKFKAQQQDWLSQLHNNRKLKAPVTQHDSHSIVHEQRLFKSTYEQQVMRESAAIAVVAHKRAMHYTAAGKYEYQVAAELHHEFALHGALHPAYGTICGSGDNACILHYTSNLSRLQDGDLLLIDAGCEYQGYASDITRTFPVNGRFTEAQKRMYNWVLKAQRAALEEIKPGATLPGAYKVAASILTEGLIDLGVLKGSLADNLKDMTYRPYFMHGLGHWLGLDVHDVGNYQQDGKPRPLQEGMVLTIEPGLYIPTDTPCAEEYRGVGIRIEDDILVTADGYQNLTAALPVTTDDIEALMAGKA</sequence>
<dbReference type="InterPro" id="IPR000994">
    <property type="entry name" value="Pept_M24"/>
</dbReference>
<dbReference type="AlphaFoldDB" id="A0A432W4V6"/>
<dbReference type="EC" id="3.4.11.9" evidence="4"/>
<evidence type="ECO:0000256" key="1">
    <source>
        <dbReference type="ARBA" id="ARBA00001424"/>
    </source>
</evidence>
<name>A0A432W4V6_9GAMM</name>
<dbReference type="InterPro" id="IPR001714">
    <property type="entry name" value="Pept_M24_MAP"/>
</dbReference>
<comment type="catalytic activity">
    <reaction evidence="1">
        <text>Release of any N-terminal amino acid, including proline, that is linked to proline, even from a dipeptide or tripeptide.</text>
        <dbReference type="EC" id="3.4.11.9"/>
    </reaction>
</comment>
<dbReference type="InterPro" id="IPR007865">
    <property type="entry name" value="Aminopep_P_N"/>
</dbReference>
<comment type="similarity">
    <text evidence="3">Belongs to the peptidase M24B family.</text>
</comment>
<dbReference type="InterPro" id="IPR029149">
    <property type="entry name" value="Creatin/AminoP/Spt16_N"/>
</dbReference>
<evidence type="ECO:0000256" key="5">
    <source>
        <dbReference type="ARBA" id="ARBA00022670"/>
    </source>
</evidence>
<dbReference type="GO" id="GO:0005829">
    <property type="term" value="C:cytosol"/>
    <property type="evidence" value="ECO:0007669"/>
    <property type="project" value="TreeGrafter"/>
</dbReference>
<dbReference type="SUPFAM" id="SSF55920">
    <property type="entry name" value="Creatinase/aminopeptidase"/>
    <property type="match status" value="1"/>
</dbReference>
<comment type="caution">
    <text evidence="14">The sequence shown here is derived from an EMBL/GenBank/DDBJ whole genome shotgun (WGS) entry which is preliminary data.</text>
</comment>
<dbReference type="Pfam" id="PF05195">
    <property type="entry name" value="AMP_N"/>
    <property type="match status" value="1"/>
</dbReference>
<dbReference type="Proteomes" id="UP000288293">
    <property type="component" value="Unassembled WGS sequence"/>
</dbReference>
<evidence type="ECO:0000313" key="14">
    <source>
        <dbReference type="EMBL" id="RUO24437.1"/>
    </source>
</evidence>
<accession>A0A432W4V6</accession>
<dbReference type="GO" id="GO:0030145">
    <property type="term" value="F:manganese ion binding"/>
    <property type="evidence" value="ECO:0007669"/>
    <property type="project" value="InterPro"/>
</dbReference>
<comment type="cofactor">
    <cofactor evidence="2">
        <name>Mn(2+)</name>
        <dbReference type="ChEBI" id="CHEBI:29035"/>
    </cofactor>
</comment>
<evidence type="ECO:0000256" key="12">
    <source>
        <dbReference type="ARBA" id="ARBA00081411"/>
    </source>
</evidence>
<dbReference type="PANTHER" id="PTHR43226:SF4">
    <property type="entry name" value="XAA-PRO AMINOPEPTIDASE 3"/>
    <property type="match status" value="1"/>
</dbReference>
<keyword evidence="5" id="KW-0645">Protease</keyword>
<evidence type="ECO:0000313" key="15">
    <source>
        <dbReference type="Proteomes" id="UP000288293"/>
    </source>
</evidence>
<keyword evidence="9" id="KW-0464">Manganese</keyword>
<keyword evidence="8" id="KW-0482">Metalloprotease</keyword>
<dbReference type="EMBL" id="PIPL01000002">
    <property type="protein sequence ID" value="RUO24437.1"/>
    <property type="molecule type" value="Genomic_DNA"/>
</dbReference>
<dbReference type="PROSITE" id="PS00491">
    <property type="entry name" value="PROLINE_PEPTIDASE"/>
    <property type="match status" value="1"/>
</dbReference>
<evidence type="ECO:0000256" key="4">
    <source>
        <dbReference type="ARBA" id="ARBA00012574"/>
    </source>
</evidence>
<evidence type="ECO:0000256" key="8">
    <source>
        <dbReference type="ARBA" id="ARBA00023049"/>
    </source>
</evidence>
<evidence type="ECO:0000256" key="11">
    <source>
        <dbReference type="ARBA" id="ARBA00075356"/>
    </source>
</evidence>
<proteinExistence type="inferred from homology"/>
<dbReference type="NCBIfam" id="NF008131">
    <property type="entry name" value="PRK10879.1"/>
    <property type="match status" value="1"/>
</dbReference>
<evidence type="ECO:0000256" key="2">
    <source>
        <dbReference type="ARBA" id="ARBA00001936"/>
    </source>
</evidence>
<feature type="domain" description="Aminopeptidase P N-terminal" evidence="13">
    <location>
        <begin position="3"/>
        <end position="136"/>
    </location>
</feature>
<dbReference type="OrthoDB" id="9806388at2"/>
<keyword evidence="14" id="KW-0031">Aminopeptidase</keyword>
<protein>
    <recommendedName>
        <fullName evidence="10">Xaa-Pro aminopeptidase</fullName>
        <ecNumber evidence="4">3.4.11.9</ecNumber>
    </recommendedName>
    <alternativeName>
        <fullName evidence="11">Aminopeptidase P II</fullName>
    </alternativeName>
    <alternativeName>
        <fullName evidence="12">X-Pro aminopeptidase</fullName>
    </alternativeName>
</protein>
<evidence type="ECO:0000256" key="9">
    <source>
        <dbReference type="ARBA" id="ARBA00023211"/>
    </source>
</evidence>
<dbReference type="Gene3D" id="3.40.350.10">
    <property type="entry name" value="Creatinase/prolidase N-terminal domain"/>
    <property type="match status" value="1"/>
</dbReference>
<dbReference type="PANTHER" id="PTHR43226">
    <property type="entry name" value="XAA-PRO AMINOPEPTIDASE 3"/>
    <property type="match status" value="1"/>
</dbReference>
<dbReference type="CDD" id="cd01087">
    <property type="entry name" value="Prolidase"/>
    <property type="match status" value="1"/>
</dbReference>
<dbReference type="Gene3D" id="3.90.230.10">
    <property type="entry name" value="Creatinase/methionine aminopeptidase superfamily"/>
    <property type="match status" value="1"/>
</dbReference>
<dbReference type="FunFam" id="3.90.230.10:FF:000002">
    <property type="entry name" value="Xaa-Pro aminopeptidase 3"/>
    <property type="match status" value="1"/>
</dbReference>
<evidence type="ECO:0000259" key="13">
    <source>
        <dbReference type="SMART" id="SM01011"/>
    </source>
</evidence>
<gene>
    <name evidence="14" type="ORF">CWE09_11280</name>
</gene>
<evidence type="ECO:0000256" key="10">
    <source>
        <dbReference type="ARBA" id="ARBA00069363"/>
    </source>
</evidence>
<dbReference type="GO" id="GO:0070006">
    <property type="term" value="F:metalloaminopeptidase activity"/>
    <property type="evidence" value="ECO:0007669"/>
    <property type="project" value="InterPro"/>
</dbReference>
<keyword evidence="7" id="KW-0378">Hydrolase</keyword>
<dbReference type="InterPro" id="IPR052433">
    <property type="entry name" value="X-Pro_dipept-like"/>
</dbReference>
<dbReference type="GO" id="GO:0006508">
    <property type="term" value="P:proteolysis"/>
    <property type="evidence" value="ECO:0007669"/>
    <property type="project" value="UniProtKB-KW"/>
</dbReference>
<dbReference type="SUPFAM" id="SSF53092">
    <property type="entry name" value="Creatinase/prolidase N-terminal domain"/>
    <property type="match status" value="1"/>
</dbReference>
<evidence type="ECO:0000256" key="6">
    <source>
        <dbReference type="ARBA" id="ARBA00022723"/>
    </source>
</evidence>
<organism evidence="14 15">
    <name type="scientific">Aliidiomarina minuta</name>
    <dbReference type="NCBI Taxonomy" id="880057"/>
    <lineage>
        <taxon>Bacteria</taxon>
        <taxon>Pseudomonadati</taxon>
        <taxon>Pseudomonadota</taxon>
        <taxon>Gammaproteobacteria</taxon>
        <taxon>Alteromonadales</taxon>
        <taxon>Idiomarinaceae</taxon>
        <taxon>Aliidiomarina</taxon>
    </lineage>
</organism>
<dbReference type="InterPro" id="IPR001131">
    <property type="entry name" value="Peptidase_M24B_aminopep-P_CS"/>
</dbReference>
<dbReference type="Pfam" id="PF00557">
    <property type="entry name" value="Peptidase_M24"/>
    <property type="match status" value="1"/>
</dbReference>
<keyword evidence="15" id="KW-1185">Reference proteome</keyword>
<evidence type="ECO:0000256" key="7">
    <source>
        <dbReference type="ARBA" id="ARBA00022801"/>
    </source>
</evidence>
<reference evidence="14 15" key="1">
    <citation type="journal article" date="2011" name="Front. Microbiol.">
        <title>Genomic signatures of strain selection and enhancement in Bacillus atrophaeus var. globigii, a historical biowarfare simulant.</title>
        <authorList>
            <person name="Gibbons H.S."/>
            <person name="Broomall S.M."/>
            <person name="McNew L.A."/>
            <person name="Daligault H."/>
            <person name="Chapman C."/>
            <person name="Bruce D."/>
            <person name="Karavis M."/>
            <person name="Krepps M."/>
            <person name="McGregor P.A."/>
            <person name="Hong C."/>
            <person name="Park K.H."/>
            <person name="Akmal A."/>
            <person name="Feldman A."/>
            <person name="Lin J.S."/>
            <person name="Chang W.E."/>
            <person name="Higgs B.W."/>
            <person name="Demirev P."/>
            <person name="Lindquist J."/>
            <person name="Liem A."/>
            <person name="Fochler E."/>
            <person name="Read T.D."/>
            <person name="Tapia R."/>
            <person name="Johnson S."/>
            <person name="Bishop-Lilly K.A."/>
            <person name="Detter C."/>
            <person name="Han C."/>
            <person name="Sozhamannan S."/>
            <person name="Rosenzweig C.N."/>
            <person name="Skowronski E.W."/>
        </authorList>
    </citation>
    <scope>NUCLEOTIDE SEQUENCE [LARGE SCALE GENOMIC DNA]</scope>
    <source>
        <strain evidence="14 15">MLST1</strain>
    </source>
</reference>
<keyword evidence="6" id="KW-0479">Metal-binding</keyword>
<evidence type="ECO:0000256" key="3">
    <source>
        <dbReference type="ARBA" id="ARBA00008766"/>
    </source>
</evidence>
<dbReference type="PRINTS" id="PR00599">
    <property type="entry name" value="MAPEPTIDASE"/>
</dbReference>
<dbReference type="RefSeq" id="WP_126804140.1">
    <property type="nucleotide sequence ID" value="NZ_PIPL01000002.1"/>
</dbReference>
<dbReference type="SMART" id="SM01011">
    <property type="entry name" value="AMP_N"/>
    <property type="match status" value="1"/>
</dbReference>
<dbReference type="InterPro" id="IPR036005">
    <property type="entry name" value="Creatinase/aminopeptidase-like"/>
</dbReference>